<sequence>PGHDLSDSEDLEMKVDVAQFNQTSSQVTSNVGRSRKRKVTGKKQDKQSAVHEAENDLPNVCCKTSNDDISLDIGQHLDVVKQNCSERTSEHKIDITRETVNDVEDLCSEPGLVSKEVSKYIPTADMESVNVRDTQFLTLDSNDAE</sequence>
<accession>A0A0B6ZET5</accession>
<gene>
    <name evidence="2" type="primary">ORF61093</name>
</gene>
<feature type="non-terminal residue" evidence="2">
    <location>
        <position position="145"/>
    </location>
</feature>
<name>A0A0B6ZET5_9EUPU</name>
<feature type="region of interest" description="Disordered" evidence="1">
    <location>
        <begin position="18"/>
        <end position="54"/>
    </location>
</feature>
<proteinExistence type="predicted"/>
<dbReference type="EMBL" id="HACG01020168">
    <property type="protein sequence ID" value="CEK67033.1"/>
    <property type="molecule type" value="Transcribed_RNA"/>
</dbReference>
<dbReference type="AlphaFoldDB" id="A0A0B6ZET5"/>
<reference evidence="2" key="1">
    <citation type="submission" date="2014-12" db="EMBL/GenBank/DDBJ databases">
        <title>Insight into the proteome of Arion vulgaris.</title>
        <authorList>
            <person name="Aradska J."/>
            <person name="Bulat T."/>
            <person name="Smidak R."/>
            <person name="Sarate P."/>
            <person name="Gangsoo J."/>
            <person name="Sialana F."/>
            <person name="Bilban M."/>
            <person name="Lubec G."/>
        </authorList>
    </citation>
    <scope>NUCLEOTIDE SEQUENCE</scope>
    <source>
        <tissue evidence="2">Skin</tissue>
    </source>
</reference>
<feature type="non-terminal residue" evidence="2">
    <location>
        <position position="1"/>
    </location>
</feature>
<feature type="compositionally biased region" description="Polar residues" evidence="1">
    <location>
        <begin position="19"/>
        <end position="32"/>
    </location>
</feature>
<evidence type="ECO:0000313" key="2">
    <source>
        <dbReference type="EMBL" id="CEK67033.1"/>
    </source>
</evidence>
<organism evidence="2">
    <name type="scientific">Arion vulgaris</name>
    <dbReference type="NCBI Taxonomy" id="1028688"/>
    <lineage>
        <taxon>Eukaryota</taxon>
        <taxon>Metazoa</taxon>
        <taxon>Spiralia</taxon>
        <taxon>Lophotrochozoa</taxon>
        <taxon>Mollusca</taxon>
        <taxon>Gastropoda</taxon>
        <taxon>Heterobranchia</taxon>
        <taxon>Euthyneura</taxon>
        <taxon>Panpulmonata</taxon>
        <taxon>Eupulmonata</taxon>
        <taxon>Stylommatophora</taxon>
        <taxon>Helicina</taxon>
        <taxon>Arionoidea</taxon>
        <taxon>Arionidae</taxon>
        <taxon>Arion</taxon>
    </lineage>
</organism>
<evidence type="ECO:0000256" key="1">
    <source>
        <dbReference type="SAM" id="MobiDB-lite"/>
    </source>
</evidence>
<protein>
    <submittedName>
        <fullName evidence="2">Uncharacterized protein</fullName>
    </submittedName>
</protein>
<feature type="compositionally biased region" description="Basic and acidic residues" evidence="1">
    <location>
        <begin position="42"/>
        <end position="54"/>
    </location>
</feature>